<dbReference type="PANTHER" id="PTHR37984:SF5">
    <property type="entry name" value="PROTEIN NYNRIN-LIKE"/>
    <property type="match status" value="1"/>
</dbReference>
<evidence type="ECO:0000313" key="9">
    <source>
        <dbReference type="EMBL" id="KAK7925355.1"/>
    </source>
</evidence>
<dbReference type="SMART" id="SM00589">
    <property type="entry name" value="PRY"/>
    <property type="match status" value="1"/>
</dbReference>
<dbReference type="InterPro" id="IPR043128">
    <property type="entry name" value="Rev_trsase/Diguanyl_cyclase"/>
</dbReference>
<dbReference type="InterPro" id="IPR043136">
    <property type="entry name" value="B30.2/SPRY_sf"/>
</dbReference>
<feature type="region of interest" description="Disordered" evidence="5">
    <location>
        <begin position="1468"/>
        <end position="1497"/>
    </location>
</feature>
<dbReference type="CDD" id="cd01647">
    <property type="entry name" value="RT_LTR"/>
    <property type="match status" value="1"/>
</dbReference>
<keyword evidence="4" id="KW-0175">Coiled coil</keyword>
<feature type="region of interest" description="Disordered" evidence="5">
    <location>
        <begin position="832"/>
        <end position="852"/>
    </location>
</feature>
<dbReference type="GO" id="GO:0003676">
    <property type="term" value="F:nucleic acid binding"/>
    <property type="evidence" value="ECO:0007669"/>
    <property type="project" value="InterPro"/>
</dbReference>
<dbReference type="InterPro" id="IPR036397">
    <property type="entry name" value="RNaseH_sf"/>
</dbReference>
<protein>
    <recommendedName>
        <fullName evidence="3">Gypsy retrotransposon integrase-like protein 1</fullName>
        <ecNumber evidence="2">3.1.26.4</ecNumber>
    </recommendedName>
</protein>
<feature type="region of interest" description="Disordered" evidence="5">
    <location>
        <begin position="1397"/>
        <end position="1417"/>
    </location>
</feature>
<dbReference type="Proteomes" id="UP001460270">
    <property type="component" value="Unassembled WGS sequence"/>
</dbReference>
<dbReference type="InterPro" id="IPR003879">
    <property type="entry name" value="Butyrophylin_SPRY"/>
</dbReference>
<dbReference type="InterPro" id="IPR043502">
    <property type="entry name" value="DNA/RNA_pol_sf"/>
</dbReference>
<name>A0AAW0PPB8_9GOBI</name>
<dbReference type="SMART" id="SM00449">
    <property type="entry name" value="SPRY"/>
    <property type="match status" value="1"/>
</dbReference>
<dbReference type="PROSITE" id="PS50188">
    <property type="entry name" value="B302_SPRY"/>
    <property type="match status" value="1"/>
</dbReference>
<dbReference type="FunFam" id="3.30.420.10:FF:000032">
    <property type="entry name" value="Retrovirus-related Pol polyprotein from transposon 297-like Protein"/>
    <property type="match status" value="1"/>
</dbReference>
<evidence type="ECO:0000256" key="5">
    <source>
        <dbReference type="SAM" id="MobiDB-lite"/>
    </source>
</evidence>
<dbReference type="InterPro" id="IPR000477">
    <property type="entry name" value="RT_dom"/>
</dbReference>
<dbReference type="InterPro" id="IPR013320">
    <property type="entry name" value="ConA-like_dom_sf"/>
</dbReference>
<accession>A0AAW0PPB8</accession>
<dbReference type="InterPro" id="IPR006574">
    <property type="entry name" value="PRY"/>
</dbReference>
<dbReference type="PROSITE" id="PS50994">
    <property type="entry name" value="INTEGRASE"/>
    <property type="match status" value="1"/>
</dbReference>
<dbReference type="Pfam" id="PF13765">
    <property type="entry name" value="PRY"/>
    <property type="match status" value="1"/>
</dbReference>
<comment type="caution">
    <text evidence="9">The sequence shown here is derived from an EMBL/GenBank/DDBJ whole genome shotgun (WGS) entry which is preliminary data.</text>
</comment>
<dbReference type="SUPFAM" id="SSF56672">
    <property type="entry name" value="DNA/RNA polymerases"/>
    <property type="match status" value="1"/>
</dbReference>
<dbReference type="GO" id="GO:0015074">
    <property type="term" value="P:DNA integration"/>
    <property type="evidence" value="ECO:0007669"/>
    <property type="project" value="InterPro"/>
</dbReference>
<dbReference type="EMBL" id="JBBPFD010000005">
    <property type="protein sequence ID" value="KAK7925355.1"/>
    <property type="molecule type" value="Genomic_DNA"/>
</dbReference>
<evidence type="ECO:0000313" key="10">
    <source>
        <dbReference type="Proteomes" id="UP001460270"/>
    </source>
</evidence>
<dbReference type="FunFam" id="3.30.70.270:FF:000020">
    <property type="entry name" value="Transposon Tf2-6 polyprotein-like Protein"/>
    <property type="match status" value="1"/>
</dbReference>
<dbReference type="PRINTS" id="PR01407">
    <property type="entry name" value="BUTYPHLNCDUF"/>
</dbReference>
<dbReference type="Pfam" id="PF17921">
    <property type="entry name" value="Integrase_H2C2"/>
    <property type="match status" value="1"/>
</dbReference>
<dbReference type="GO" id="GO:0004523">
    <property type="term" value="F:RNA-DNA hybrid ribonuclease activity"/>
    <property type="evidence" value="ECO:0007669"/>
    <property type="project" value="UniProtKB-EC"/>
</dbReference>
<evidence type="ECO:0000256" key="3">
    <source>
        <dbReference type="ARBA" id="ARBA00039658"/>
    </source>
</evidence>
<evidence type="ECO:0000259" key="6">
    <source>
        <dbReference type="PROSITE" id="PS50188"/>
    </source>
</evidence>
<dbReference type="Pfam" id="PF00078">
    <property type="entry name" value="RVT_1"/>
    <property type="match status" value="1"/>
</dbReference>
<dbReference type="InterPro" id="IPR003877">
    <property type="entry name" value="SPRY_dom"/>
</dbReference>
<evidence type="ECO:0000256" key="1">
    <source>
        <dbReference type="ARBA" id="ARBA00010879"/>
    </source>
</evidence>
<dbReference type="InterPro" id="IPR032675">
    <property type="entry name" value="LRR_dom_sf"/>
</dbReference>
<dbReference type="Gene3D" id="2.60.120.920">
    <property type="match status" value="1"/>
</dbReference>
<dbReference type="Gene3D" id="3.80.10.10">
    <property type="entry name" value="Ribonuclease Inhibitor"/>
    <property type="match status" value="1"/>
</dbReference>
<gene>
    <name evidence="9" type="ORF">WMY93_007665</name>
</gene>
<feature type="domain" description="Integrase catalytic" evidence="8">
    <location>
        <begin position="1143"/>
        <end position="1300"/>
    </location>
</feature>
<feature type="domain" description="B30.2/SPRY" evidence="6">
    <location>
        <begin position="1680"/>
        <end position="1901"/>
    </location>
</feature>
<dbReference type="InterPro" id="IPR050951">
    <property type="entry name" value="Retrovirus_Pol_polyprotein"/>
</dbReference>
<comment type="similarity">
    <text evidence="1">Belongs to the beta type-B retroviral polymerase family. HERV class-II K(HML-2) pol subfamily.</text>
</comment>
<evidence type="ECO:0000256" key="2">
    <source>
        <dbReference type="ARBA" id="ARBA00012180"/>
    </source>
</evidence>
<dbReference type="FunFam" id="1.10.340.70:FF:000001">
    <property type="entry name" value="Retrovirus-related Pol polyprotein from transposon gypsy-like Protein"/>
    <property type="match status" value="1"/>
</dbReference>
<dbReference type="InterPro" id="IPR041588">
    <property type="entry name" value="Integrase_H2C2"/>
</dbReference>
<dbReference type="EC" id="3.1.26.4" evidence="2"/>
<dbReference type="InterPro" id="IPR012337">
    <property type="entry name" value="RNaseH-like_sf"/>
</dbReference>
<dbReference type="Gene3D" id="3.10.10.10">
    <property type="entry name" value="HIV Type 1 Reverse Transcriptase, subunit A, domain 1"/>
    <property type="match status" value="1"/>
</dbReference>
<feature type="coiled-coil region" evidence="4">
    <location>
        <begin position="269"/>
        <end position="296"/>
    </location>
</feature>
<keyword evidence="10" id="KW-1185">Reference proteome</keyword>
<organism evidence="9 10">
    <name type="scientific">Mugilogobius chulae</name>
    <name type="common">yellowstripe goby</name>
    <dbReference type="NCBI Taxonomy" id="88201"/>
    <lineage>
        <taxon>Eukaryota</taxon>
        <taxon>Metazoa</taxon>
        <taxon>Chordata</taxon>
        <taxon>Craniata</taxon>
        <taxon>Vertebrata</taxon>
        <taxon>Euteleostomi</taxon>
        <taxon>Actinopterygii</taxon>
        <taxon>Neopterygii</taxon>
        <taxon>Teleostei</taxon>
        <taxon>Neoteleostei</taxon>
        <taxon>Acanthomorphata</taxon>
        <taxon>Gobiaria</taxon>
        <taxon>Gobiiformes</taxon>
        <taxon>Gobioidei</taxon>
        <taxon>Gobiidae</taxon>
        <taxon>Gobionellinae</taxon>
        <taxon>Mugilogobius</taxon>
    </lineage>
</organism>
<dbReference type="Gene3D" id="3.30.420.10">
    <property type="entry name" value="Ribonuclease H-like superfamily/Ribonuclease H"/>
    <property type="match status" value="1"/>
</dbReference>
<sequence length="1901" mass="213835">MCSELEGKLKTETYLSELKNLARLTGQDYAGVLSNVMSLLGRSISELHSTKVKTSPEGAEGAVPKQLVSSVAISSQEQGAAATAQDTKENWSQVHSDPTARPTATARSSPPAMSLPQLNPPEIQRYVVEHIVKSDEAALHMSSQRLRSFSGRTPRPQHETDYETWRSGVDLLLNDPAVSDLQRSRKIFDSLFPPAADMVKHLKPDTPPTTYLQILDSAYATVQDGDELTEEDREAAKAQRMKQHLGSSKARAGAHAQYAYAAPEESSRIDALTSITQQLSQQLADIQKQLASLTASQSNQTQPFPAKRTHVEGAAGQSVPYLGYIELTITFPREFIGDDIDVCTLALVVPDFGSGFQSQVLIGMNTLEPLYEHHLESESASYQPTRHGYRAVLQLLQLRHQQTQEGSEGVVRLADKSPVTIPAGHTLVLEGSVHVKSPAGTCALVEQSTTMPMPGGLCVKSCLVTLPRHSSHKIPIVVTNESEHSVILQPLSVIAELSMSPQILSHNVVNDAQPEDVNLNFDFGDSPIPPDWKERIISKLKQIPEVFSHHDLDFGCTDRVKHHIRLSDETAFKHRARPIHPRDLEAVRSHLRDLLEAGVIRESESPFSSPIVVVRKKNGDVRLCIDYRKLNLQTVKDAYALPNLEESFSALSGSRWFSVLDLKSGYYQIEMAELDKPKTAFVTPLGFWEFNRMPQGVTNAPSTFQRLMEKCMGDLHLKEVLVFLDDLIIFSDTLEEHEHRLLRVLHRLRDYGLKLSPEKCKFLQTSVRYLGHVVSEQGVETDPEKISALKSWPVPRTLKELKSFLGFAGYYRRFINSYAAIAKPLNDLTKGYAPTRRQSRKESLSTPSHDAKQPFNERWTAQCQSAFETLIDKLTTALFLGLPIPNNLTYSTQTRAPLASELRSIKSKKGSCVSSPKLDAASHRWLAALSTYDFKLQYRAGSQNRDADALSRRPHHESSDAHSLKEWDMVEQLLFKSLSMSVVVVPDSFANESHQGLPVVPTLSHLDLKEKQRADSILREVIHQLETGENVPPTVRKELPDLALLLREFSRLEIQDDILYRRRQDGDHMSLQLVLPNDLRAVVLTSLHDDMGHMGVERTLDLVRSRFYWLRMAADVETKIKTCNRCIRRKALPERAAPLVNIKTSRPLELLCMDYLSLEPDKSNTKDILVLTDHFTKYAVAIPTANQKAKTVAKCLWENFITHYGIPERLHTDQGPDFESHLIRELCDIAGIQKTRTTPYHPRGNPVERFNRTLLSMLGTLEPEQKQRWKDYVKPLVHAYNCTRNEVTGYTPYELMFGRCPRLPVDLAFGLPLETLRLLRTRILEEGDRVLVRNVNLRGKHKLEDKWEKDIYVVLKRAGDLPVYTVQPENDTSGRTRTLHRDLLLPCGFLPETKERELPTRTPARRPHTRSQPKPVEDVECLSEKEEEDFAVPQVALPPVKFHIEHTLPAKSSAGTTVAPEILRLPENNLPDPGEFSEVSNDMDLSPSSDEEDAISGGPVEEAEIHPEEHHLTVLFFLRQGHQRKIQCSEPSRDITQLSGCLVSERGGAALASALSSAHSRVTELDLSYNHPGPSAELLKALRDYPQRPLQSFSLSGETRVCQVRPESVRRDQSLSGETGVCQVRPECVRRDQSLSGETRVFQSVSGETGVCQVRPESVRRDQSLSGETRVCQVRPECVRLDPAGEQFMVPGLKKYSCEVTLDPNTAHKRLRLSANNHSVTCVDIKRQYPDHEDRFTDLNQVLSSTGLQGSCYWEVEWRGWWVSIAVSYRGIRREGHECEFGYNDQSWSLKICKGEYSALHNGQKASLGKKYPSAFDFDREKINSDNPDEEKYVMDDFCEEKTVPSGRVGVFLDSEAGTLSFYNIISNGELSHFHTFSSSFTEPLFPGFTLHSLHSFVTLK</sequence>
<feature type="domain" description="Reverse transcriptase" evidence="7">
    <location>
        <begin position="595"/>
        <end position="774"/>
    </location>
</feature>
<proteinExistence type="inferred from homology"/>
<dbReference type="Gene3D" id="3.30.70.270">
    <property type="match status" value="2"/>
</dbReference>
<evidence type="ECO:0000256" key="4">
    <source>
        <dbReference type="SAM" id="Coils"/>
    </source>
</evidence>
<evidence type="ECO:0000259" key="7">
    <source>
        <dbReference type="PROSITE" id="PS50878"/>
    </source>
</evidence>
<dbReference type="InterPro" id="IPR001870">
    <property type="entry name" value="B30.2/SPRY"/>
</dbReference>
<feature type="region of interest" description="Disordered" evidence="5">
    <location>
        <begin position="78"/>
        <end position="118"/>
    </location>
</feature>
<dbReference type="Pfam" id="PF00622">
    <property type="entry name" value="SPRY"/>
    <property type="match status" value="1"/>
</dbReference>
<dbReference type="InterPro" id="IPR001584">
    <property type="entry name" value="Integrase_cat-core"/>
</dbReference>
<dbReference type="PROSITE" id="PS50878">
    <property type="entry name" value="RT_POL"/>
    <property type="match status" value="1"/>
</dbReference>
<dbReference type="Gene3D" id="1.10.340.70">
    <property type="match status" value="1"/>
</dbReference>
<dbReference type="Pfam" id="PF00665">
    <property type="entry name" value="rve"/>
    <property type="match status" value="1"/>
</dbReference>
<dbReference type="SUPFAM" id="SSF53098">
    <property type="entry name" value="Ribonuclease H-like"/>
    <property type="match status" value="1"/>
</dbReference>
<dbReference type="PANTHER" id="PTHR37984">
    <property type="entry name" value="PROTEIN CBG26694"/>
    <property type="match status" value="1"/>
</dbReference>
<evidence type="ECO:0000259" key="8">
    <source>
        <dbReference type="PROSITE" id="PS50994"/>
    </source>
</evidence>
<reference evidence="10" key="1">
    <citation type="submission" date="2024-04" db="EMBL/GenBank/DDBJ databases">
        <title>Salinicola lusitanus LLJ914,a marine bacterium isolated from the Okinawa Trough.</title>
        <authorList>
            <person name="Li J."/>
        </authorList>
    </citation>
    <scope>NUCLEOTIDE SEQUENCE [LARGE SCALE GENOMIC DNA]</scope>
</reference>
<dbReference type="CDD" id="cd16040">
    <property type="entry name" value="SPRY_PRY_SNTX"/>
    <property type="match status" value="1"/>
</dbReference>
<dbReference type="SUPFAM" id="SSF49899">
    <property type="entry name" value="Concanavalin A-like lectins/glucanases"/>
    <property type="match status" value="1"/>
</dbReference>